<dbReference type="Proteomes" id="UP001298424">
    <property type="component" value="Unassembled WGS sequence"/>
</dbReference>
<dbReference type="Pfam" id="PF03848">
    <property type="entry name" value="TehB"/>
    <property type="match status" value="1"/>
</dbReference>
<feature type="domain" description="TehB/YeaR-like" evidence="2">
    <location>
        <begin position="9"/>
        <end position="89"/>
    </location>
</feature>
<keyword evidence="4" id="KW-1185">Reference proteome</keyword>
<reference evidence="3 4" key="1">
    <citation type="submission" date="2022-02" db="EMBL/GenBank/DDBJ databases">
        <title>Genome sequence data of Kingella unionensis sp. nov. strain CICC 24913 (CCUG 75125).</title>
        <authorList>
            <person name="Xiao M."/>
        </authorList>
    </citation>
    <scope>NUCLEOTIDE SEQUENCE [LARGE SCALE GENOMIC DNA]</scope>
    <source>
        <strain evidence="3 4">CICC 24913</strain>
    </source>
</reference>
<evidence type="ECO:0000259" key="2">
    <source>
        <dbReference type="Pfam" id="PF09313"/>
    </source>
</evidence>
<keyword evidence="3" id="KW-0489">Methyltransferase</keyword>
<dbReference type="EMBL" id="JAKOOW010000025">
    <property type="protein sequence ID" value="MCG6504284.1"/>
    <property type="molecule type" value="Genomic_DNA"/>
</dbReference>
<organism evidence="3 4">
    <name type="scientific">Kingella pumchi</name>
    <dbReference type="NCBI Taxonomy" id="2779506"/>
    <lineage>
        <taxon>Bacteria</taxon>
        <taxon>Pseudomonadati</taxon>
        <taxon>Pseudomonadota</taxon>
        <taxon>Betaproteobacteria</taxon>
        <taxon>Neisseriales</taxon>
        <taxon>Neisseriaceae</taxon>
        <taxon>Kingella</taxon>
    </lineage>
</organism>
<evidence type="ECO:0000313" key="4">
    <source>
        <dbReference type="Proteomes" id="UP001298424"/>
    </source>
</evidence>
<dbReference type="CDD" id="cd02440">
    <property type="entry name" value="AdoMet_MTases"/>
    <property type="match status" value="1"/>
</dbReference>
<dbReference type="NCBIfam" id="NF008405">
    <property type="entry name" value="PRK11207.1"/>
    <property type="match status" value="1"/>
</dbReference>
<dbReference type="InterPro" id="IPR014710">
    <property type="entry name" value="RmlC-like_jellyroll"/>
</dbReference>
<protein>
    <submittedName>
        <fullName evidence="3">SAM-dependent methyltransferase TehB</fullName>
        <ecNumber evidence="3">2.1.1.-</ecNumber>
    </submittedName>
</protein>
<sequence>MNDNLICYKKMPVWHAADIPNALLSQHNTQEGTWGRLQVSAGSLKFYRLNEDGSTVSEHLLTPESGEWVIQPQQWHKIEAQGDDLQLQLFFWCDKTDYFRKKYGMTATHSAVKEALAHVSPCKTLDLGCGQGRNALTLALLGFDVDACDYNPGGLHGLAEAAAQENLPLQAFAYDINQADIGEDYGFIVATVVFMFLDPQRVPAIIADMQAHTQSGGYNLIVSAMDTADFPCMMPFNFTFKEGELARYYDGWEMIDYREEIGSMHATDANGNPIQLKFATMLARKP</sequence>
<dbReference type="RefSeq" id="WP_238747617.1">
    <property type="nucleotide sequence ID" value="NZ_JAKOOW010000025.1"/>
</dbReference>
<name>A0ABS9NNB2_9NEIS</name>
<dbReference type="Gene3D" id="2.60.120.10">
    <property type="entry name" value="Jelly Rolls"/>
    <property type="match status" value="1"/>
</dbReference>
<feature type="domain" description="Tellurite resistance methyltransferase TehB-like" evidence="1">
    <location>
        <begin position="91"/>
        <end position="282"/>
    </location>
</feature>
<comment type="caution">
    <text evidence="3">The sequence shown here is derived from an EMBL/GenBank/DDBJ whole genome shotgun (WGS) entry which is preliminary data.</text>
</comment>
<dbReference type="InterPro" id="IPR014431">
    <property type="entry name" value="Tellurite-R_TehB-2"/>
</dbReference>
<proteinExistence type="predicted"/>
<dbReference type="InterPro" id="IPR015985">
    <property type="entry name" value="TehB-like_dom"/>
</dbReference>
<keyword evidence="3" id="KW-0808">Transferase</keyword>
<dbReference type="NCBIfam" id="TIGR00477">
    <property type="entry name" value="tehB"/>
    <property type="match status" value="1"/>
</dbReference>
<dbReference type="Pfam" id="PF09313">
    <property type="entry name" value="TehB-like"/>
    <property type="match status" value="1"/>
</dbReference>
<dbReference type="PIRSF" id="PIRSF005215">
    <property type="entry name" value="TehB"/>
    <property type="match status" value="1"/>
</dbReference>
<dbReference type="Gene3D" id="3.40.50.150">
    <property type="entry name" value="Vaccinia Virus protein VP39"/>
    <property type="match status" value="1"/>
</dbReference>
<dbReference type="EC" id="2.1.1.-" evidence="3"/>
<dbReference type="InterPro" id="IPR004537">
    <property type="entry name" value="Tellurite-R_MeTrfase_TehB"/>
</dbReference>
<accession>A0ABS9NNB2</accession>
<evidence type="ECO:0000313" key="3">
    <source>
        <dbReference type="EMBL" id="MCG6504284.1"/>
    </source>
</evidence>
<dbReference type="NCBIfam" id="NF008992">
    <property type="entry name" value="PRK12335.1"/>
    <property type="match status" value="1"/>
</dbReference>
<dbReference type="SUPFAM" id="SSF51197">
    <property type="entry name" value="Clavaminate synthase-like"/>
    <property type="match status" value="1"/>
</dbReference>
<dbReference type="InterPro" id="IPR029063">
    <property type="entry name" value="SAM-dependent_MTases_sf"/>
</dbReference>
<dbReference type="SUPFAM" id="SSF53335">
    <property type="entry name" value="S-adenosyl-L-methionine-dependent methyltransferases"/>
    <property type="match status" value="1"/>
</dbReference>
<dbReference type="InterPro" id="IPR015392">
    <property type="entry name" value="TehB/YeaR-like_dom"/>
</dbReference>
<gene>
    <name evidence="3" type="primary">tehB</name>
    <name evidence="3" type="ORF">MB824_07230</name>
</gene>
<evidence type="ECO:0000259" key="1">
    <source>
        <dbReference type="Pfam" id="PF03848"/>
    </source>
</evidence>
<dbReference type="GO" id="GO:0032259">
    <property type="term" value="P:methylation"/>
    <property type="evidence" value="ECO:0007669"/>
    <property type="project" value="UniProtKB-KW"/>
</dbReference>
<dbReference type="GO" id="GO:0008168">
    <property type="term" value="F:methyltransferase activity"/>
    <property type="evidence" value="ECO:0007669"/>
    <property type="project" value="UniProtKB-KW"/>
</dbReference>